<sequence>MRDKNKSYLREGIITVILLSFMFLVNILQVRIALGIEIISGGTGALSLSKSEAFLNGDTIIITLIDSDLNVSSSADTGTVKLISSDTGSSGINLTMTENNSNSSTFLGTFITASSTNQNISPVQVKAIANGTIAVVYQDASPAADVTANVSTKNFGAVLDITADHVAIGGNAVVSLYDPETNASISYANVANVNVKSTTDSTGTTLRLTETGNDTGSFLGTIAVSASDTLVNTRIKSAVGDTITVSFTDNPDADGAISIVSDTAEVVEAGTIDSSAPSGSIAINDGDIYTKTTSVTLNLSATDNTGVTGYYLSASSTTPSSSDSSWISVSSTTSYSANVSYTLSNGDGSKTLYVWYKDAAGNVSSTASDSITLDTTAPTVSITSPTPDATYSTTSSTISLA</sequence>
<dbReference type="AlphaFoldDB" id="A0A2C9CBB2"/>
<protein>
    <submittedName>
        <fullName evidence="1">Uncharacterized protein</fullName>
    </submittedName>
</protein>
<keyword evidence="2" id="KW-1185">Reference proteome</keyword>
<dbReference type="KEGG" id="kst:KSMBR1_0431"/>
<dbReference type="EMBL" id="LT934425">
    <property type="protein sequence ID" value="SOH02945.1"/>
    <property type="molecule type" value="Genomic_DNA"/>
</dbReference>
<dbReference type="OrthoDB" id="262245at2"/>
<dbReference type="RefSeq" id="WP_099323852.1">
    <property type="nucleotide sequence ID" value="NZ_LT934425.1"/>
</dbReference>
<evidence type="ECO:0000313" key="1">
    <source>
        <dbReference type="EMBL" id="SOH02945.1"/>
    </source>
</evidence>
<reference evidence="2" key="1">
    <citation type="submission" date="2017-10" db="EMBL/GenBank/DDBJ databases">
        <authorList>
            <person name="Frank J."/>
        </authorList>
    </citation>
    <scope>NUCLEOTIDE SEQUENCE [LARGE SCALE GENOMIC DNA]</scope>
</reference>
<proteinExistence type="predicted"/>
<accession>A0A2C9CBB2</accession>
<name>A0A2C9CBB2_KUEST</name>
<organism evidence="1 2">
    <name type="scientific">Kuenenia stuttgartiensis</name>
    <dbReference type="NCBI Taxonomy" id="174633"/>
    <lineage>
        <taxon>Bacteria</taxon>
        <taxon>Pseudomonadati</taxon>
        <taxon>Planctomycetota</taxon>
        <taxon>Candidatus Brocadiia</taxon>
        <taxon>Candidatus Brocadiales</taxon>
        <taxon>Candidatus Brocadiaceae</taxon>
        <taxon>Candidatus Kuenenia</taxon>
    </lineage>
</organism>
<gene>
    <name evidence="1" type="ORF">KSMBR1_0431</name>
</gene>
<dbReference type="Proteomes" id="UP000221734">
    <property type="component" value="Chromosome Kuenenia_stuttgartiensis_MBR1"/>
</dbReference>
<evidence type="ECO:0000313" key="2">
    <source>
        <dbReference type="Proteomes" id="UP000221734"/>
    </source>
</evidence>